<evidence type="ECO:0000313" key="2">
    <source>
        <dbReference type="EMBL" id="KAG2535416.1"/>
    </source>
</evidence>
<dbReference type="EMBL" id="CM029054">
    <property type="protein sequence ID" value="KAG2535416.1"/>
    <property type="molecule type" value="Genomic_DNA"/>
</dbReference>
<sequence length="143" mass="15317">MKKHIEAKDRNAHPLSRLTSPLRHPPWSDSCPLPIVLHGPDLGFVAAPSQPPPYCPPCPSPSPSPFGLQAAASSPARGREGRGLLQHGREGHAGALQGGAWPLHRGFQRAVQQGGARPVQRVRFGLSSMQGWRTTMEDAVSCV</sequence>
<feature type="compositionally biased region" description="Pro residues" evidence="1">
    <location>
        <begin position="55"/>
        <end position="64"/>
    </location>
</feature>
<proteinExistence type="predicted"/>
<feature type="compositionally biased region" description="Basic and acidic residues" evidence="1">
    <location>
        <begin position="1"/>
        <end position="12"/>
    </location>
</feature>
<comment type="caution">
    <text evidence="2">The sequence shown here is derived from an EMBL/GenBank/DDBJ whole genome shotgun (WGS) entry which is preliminary data.</text>
</comment>
<gene>
    <name evidence="2" type="ORF">PVAP13_9NG112419</name>
</gene>
<feature type="region of interest" description="Disordered" evidence="1">
    <location>
        <begin position="1"/>
        <end position="24"/>
    </location>
</feature>
<dbReference type="Proteomes" id="UP000823388">
    <property type="component" value="Chromosome 9N"/>
</dbReference>
<keyword evidence="3" id="KW-1185">Reference proteome</keyword>
<organism evidence="2 3">
    <name type="scientific">Panicum virgatum</name>
    <name type="common">Blackwell switchgrass</name>
    <dbReference type="NCBI Taxonomy" id="38727"/>
    <lineage>
        <taxon>Eukaryota</taxon>
        <taxon>Viridiplantae</taxon>
        <taxon>Streptophyta</taxon>
        <taxon>Embryophyta</taxon>
        <taxon>Tracheophyta</taxon>
        <taxon>Spermatophyta</taxon>
        <taxon>Magnoliopsida</taxon>
        <taxon>Liliopsida</taxon>
        <taxon>Poales</taxon>
        <taxon>Poaceae</taxon>
        <taxon>PACMAD clade</taxon>
        <taxon>Panicoideae</taxon>
        <taxon>Panicodae</taxon>
        <taxon>Paniceae</taxon>
        <taxon>Panicinae</taxon>
        <taxon>Panicum</taxon>
        <taxon>Panicum sect. Hiantes</taxon>
    </lineage>
</organism>
<protein>
    <submittedName>
        <fullName evidence="2">Uncharacterized protein</fullName>
    </submittedName>
</protein>
<feature type="region of interest" description="Disordered" evidence="1">
    <location>
        <begin position="55"/>
        <end position="84"/>
    </location>
</feature>
<evidence type="ECO:0000256" key="1">
    <source>
        <dbReference type="SAM" id="MobiDB-lite"/>
    </source>
</evidence>
<evidence type="ECO:0000313" key="3">
    <source>
        <dbReference type="Proteomes" id="UP000823388"/>
    </source>
</evidence>
<name>A0A8T0MKS3_PANVG</name>
<reference evidence="2" key="1">
    <citation type="submission" date="2020-05" db="EMBL/GenBank/DDBJ databases">
        <title>WGS assembly of Panicum virgatum.</title>
        <authorList>
            <person name="Lovell J.T."/>
            <person name="Jenkins J."/>
            <person name="Shu S."/>
            <person name="Juenger T.E."/>
            <person name="Schmutz J."/>
        </authorList>
    </citation>
    <scope>NUCLEOTIDE SEQUENCE</scope>
    <source>
        <strain evidence="2">AP13</strain>
    </source>
</reference>
<accession>A0A8T0MKS3</accession>
<dbReference type="AlphaFoldDB" id="A0A8T0MKS3"/>